<keyword evidence="2" id="KW-1185">Reference proteome</keyword>
<dbReference type="EMBL" id="SCKX01000001">
    <property type="protein sequence ID" value="RWZ78813.1"/>
    <property type="molecule type" value="Genomic_DNA"/>
</dbReference>
<reference evidence="1" key="1">
    <citation type="submission" date="2019-01" db="EMBL/GenBank/DDBJ databases">
        <title>Genomic signatures and co-occurrence patterns of the ultra-small Saccharimodia (Patescibacteria phylum) suggest a symbiotic lifestyle.</title>
        <authorList>
            <person name="Lemos L."/>
            <person name="Medeiros J."/>
            <person name="Andreote F."/>
            <person name="Fernandes G."/>
            <person name="Varani A."/>
            <person name="Oliveira G."/>
            <person name="Pylro V."/>
        </authorList>
    </citation>
    <scope>NUCLEOTIDE SEQUENCE [LARGE SCALE GENOMIC DNA]</scope>
    <source>
        <strain evidence="1">AMD02</strain>
    </source>
</reference>
<accession>A0A4Q0AIB0</accession>
<sequence>MAFVWIEPHYSNPASPYIPPLEVRTYDLHKEGRLPTPVDEMTGLVDRRALVELVKSTVVPGYDW</sequence>
<dbReference type="Proteomes" id="UP000289257">
    <property type="component" value="Unassembled WGS sequence"/>
</dbReference>
<evidence type="ECO:0000313" key="1">
    <source>
        <dbReference type="EMBL" id="RWZ78813.1"/>
    </source>
</evidence>
<protein>
    <submittedName>
        <fullName evidence="1">Uncharacterized protein</fullName>
    </submittedName>
</protein>
<proteinExistence type="predicted"/>
<name>A0A4Q0AIB0_9BACT</name>
<organism evidence="1 2">
    <name type="scientific">Candidatus Microsaccharimonas sossegonensis</name>
    <dbReference type="NCBI Taxonomy" id="2506948"/>
    <lineage>
        <taxon>Bacteria</taxon>
        <taxon>Candidatus Saccharimonadota</taxon>
        <taxon>Candidatus Saccharimonadia</taxon>
        <taxon>Candidatus Saccharimonadales</taxon>
        <taxon>Candidatus Saccharimonadaceae</taxon>
        <taxon>Candidatus Microsaccharimonas</taxon>
    </lineage>
</organism>
<gene>
    <name evidence="1" type="ORF">EOT05_03640</name>
</gene>
<comment type="caution">
    <text evidence="1">The sequence shown here is derived from an EMBL/GenBank/DDBJ whole genome shotgun (WGS) entry which is preliminary data.</text>
</comment>
<evidence type="ECO:0000313" key="2">
    <source>
        <dbReference type="Proteomes" id="UP000289257"/>
    </source>
</evidence>
<dbReference type="AlphaFoldDB" id="A0A4Q0AIB0"/>